<feature type="transmembrane region" description="Helical" evidence="8">
    <location>
        <begin position="7"/>
        <end position="26"/>
    </location>
</feature>
<dbReference type="NCBIfam" id="NF002461">
    <property type="entry name" value="PRK01663.1"/>
    <property type="match status" value="1"/>
</dbReference>
<dbReference type="PANTHER" id="PTHR42865:SF1">
    <property type="entry name" value="AEROBIC C4-DICARBOXYLATE TRANSPORT PROTEIN"/>
    <property type="match status" value="1"/>
</dbReference>
<comment type="subcellular location">
    <subcellularLocation>
        <location evidence="1">Cell membrane</location>
        <topology evidence="1">Multi-pass membrane protein</topology>
    </subcellularLocation>
</comment>
<evidence type="ECO:0000256" key="3">
    <source>
        <dbReference type="ARBA" id="ARBA00022475"/>
    </source>
</evidence>
<keyword evidence="3" id="KW-1003">Cell membrane</keyword>
<dbReference type="OrthoDB" id="9766690at2"/>
<feature type="transmembrane region" description="Helical" evidence="8">
    <location>
        <begin position="296"/>
        <end position="317"/>
    </location>
</feature>
<dbReference type="GO" id="GO:0015138">
    <property type="term" value="F:fumarate transmembrane transporter activity"/>
    <property type="evidence" value="ECO:0007669"/>
    <property type="project" value="TreeGrafter"/>
</dbReference>
<dbReference type="Gene3D" id="1.10.3860.10">
    <property type="entry name" value="Sodium:dicarboxylate symporter"/>
    <property type="match status" value="1"/>
</dbReference>
<dbReference type="STRING" id="45076.Lwor_0249"/>
<dbReference type="InterPro" id="IPR036458">
    <property type="entry name" value="Na:dicarbo_symporter_sf"/>
</dbReference>
<dbReference type="PANTHER" id="PTHR42865">
    <property type="entry name" value="PROTON/GLUTAMATE-ASPARTATE SYMPORTER"/>
    <property type="match status" value="1"/>
</dbReference>
<feature type="transmembrane region" description="Helical" evidence="8">
    <location>
        <begin position="38"/>
        <end position="62"/>
    </location>
</feature>
<dbReference type="FunFam" id="1.10.3860.10:FF:000001">
    <property type="entry name" value="C4-dicarboxylate transport protein"/>
    <property type="match status" value="1"/>
</dbReference>
<dbReference type="PRINTS" id="PR00173">
    <property type="entry name" value="EDTRNSPORT"/>
</dbReference>
<evidence type="ECO:0000256" key="7">
    <source>
        <dbReference type="ARBA" id="ARBA00023136"/>
    </source>
</evidence>
<keyword evidence="2" id="KW-0813">Transport</keyword>
<keyword evidence="6 8" id="KW-1133">Transmembrane helix</keyword>
<dbReference type="GO" id="GO:0005886">
    <property type="term" value="C:plasma membrane"/>
    <property type="evidence" value="ECO:0007669"/>
    <property type="project" value="UniProtKB-SubCell"/>
</dbReference>
<dbReference type="SUPFAM" id="SSF118215">
    <property type="entry name" value="Proton glutamate symport protein"/>
    <property type="match status" value="1"/>
</dbReference>
<dbReference type="AlphaFoldDB" id="A0A0W1AKR2"/>
<dbReference type="Pfam" id="PF00375">
    <property type="entry name" value="SDF"/>
    <property type="match status" value="1"/>
</dbReference>
<sequence>MNVLKKLYVQVLLAVVLGVLCGYMYPDIAVHLKVLSDVFIKIIKMLIAPIIFLTLVSGIAAMNDMKQVGRLASVALLFFLIITTLALMLGLGAADYFKPGVGLNIAPSSLDMNEASSYLGSSHKITNMVDLLVNIIPRTFISAFVDGEMLQVIFISILFAMGLILMGSAGKPIALGMDVVAKVFFKIIHIVMYTVPVATFAAMAYSVGKFGVAPLFNLIGLLACYYVISVLFILVVLGSILHWYCKVNIWHLLRYLKDELVIVWATASSETVLPSLMQKLEHLGCERSVVGLVLPLGYSFNLAGTAIYLTLAAMFIAQATNTQLTVWQELTLLGVMIISSKGAAGVSGSGFIVLASSLATVGDIPAAGVVLVLGIDKFMNEARSIVNMTGNAIATIIISTWQQSFDHNKALSLLKRSEQSETSVASVGESQ</sequence>
<feature type="transmembrane region" description="Helical" evidence="8">
    <location>
        <begin position="149"/>
        <end position="166"/>
    </location>
</feature>
<dbReference type="GO" id="GO:0070778">
    <property type="term" value="P:L-aspartate transmembrane transport"/>
    <property type="evidence" value="ECO:0007669"/>
    <property type="project" value="TreeGrafter"/>
</dbReference>
<evidence type="ECO:0000256" key="4">
    <source>
        <dbReference type="ARBA" id="ARBA00022692"/>
    </source>
</evidence>
<keyword evidence="4 8" id="KW-0812">Transmembrane</keyword>
<keyword evidence="10" id="KW-1185">Reference proteome</keyword>
<organism evidence="9 10">
    <name type="scientific">Legionella worsleiensis</name>
    <dbReference type="NCBI Taxonomy" id="45076"/>
    <lineage>
        <taxon>Bacteria</taxon>
        <taxon>Pseudomonadati</taxon>
        <taxon>Pseudomonadota</taxon>
        <taxon>Gammaproteobacteria</taxon>
        <taxon>Legionellales</taxon>
        <taxon>Legionellaceae</taxon>
        <taxon>Legionella</taxon>
    </lineage>
</organism>
<evidence type="ECO:0000256" key="8">
    <source>
        <dbReference type="SAM" id="Phobius"/>
    </source>
</evidence>
<feature type="transmembrane region" description="Helical" evidence="8">
    <location>
        <begin position="74"/>
        <end position="94"/>
    </location>
</feature>
<proteinExistence type="predicted"/>
<evidence type="ECO:0000313" key="9">
    <source>
        <dbReference type="EMBL" id="KTD81946.1"/>
    </source>
</evidence>
<dbReference type="GO" id="GO:0015366">
    <property type="term" value="F:malate:proton symporter activity"/>
    <property type="evidence" value="ECO:0007669"/>
    <property type="project" value="TreeGrafter"/>
</dbReference>
<evidence type="ECO:0000313" key="10">
    <source>
        <dbReference type="Proteomes" id="UP000054662"/>
    </source>
</evidence>
<gene>
    <name evidence="9" type="primary">dctA</name>
    <name evidence="9" type="ORF">Lwor_0249</name>
</gene>
<feature type="transmembrane region" description="Helical" evidence="8">
    <location>
        <begin position="350"/>
        <end position="375"/>
    </location>
</feature>
<evidence type="ECO:0000256" key="1">
    <source>
        <dbReference type="ARBA" id="ARBA00004651"/>
    </source>
</evidence>
<feature type="transmembrane region" description="Helical" evidence="8">
    <location>
        <begin position="219"/>
        <end position="244"/>
    </location>
</feature>
<evidence type="ECO:0000256" key="6">
    <source>
        <dbReference type="ARBA" id="ARBA00022989"/>
    </source>
</evidence>
<keyword evidence="7 8" id="KW-0472">Membrane</keyword>
<dbReference type="Proteomes" id="UP000054662">
    <property type="component" value="Unassembled WGS sequence"/>
</dbReference>
<name>A0A0W1AKR2_9GAMM</name>
<accession>A0A0W1AKR2</accession>
<dbReference type="GO" id="GO:0015141">
    <property type="term" value="F:succinate transmembrane transporter activity"/>
    <property type="evidence" value="ECO:0007669"/>
    <property type="project" value="TreeGrafter"/>
</dbReference>
<keyword evidence="5" id="KW-0769">Symport</keyword>
<evidence type="ECO:0000256" key="2">
    <source>
        <dbReference type="ARBA" id="ARBA00022448"/>
    </source>
</evidence>
<feature type="transmembrane region" description="Helical" evidence="8">
    <location>
        <begin position="187"/>
        <end position="207"/>
    </location>
</feature>
<protein>
    <submittedName>
        <fullName evidence="9">C4-dicarboxylate transport protein</fullName>
    </submittedName>
</protein>
<evidence type="ECO:0000256" key="5">
    <source>
        <dbReference type="ARBA" id="ARBA00022847"/>
    </source>
</evidence>
<dbReference type="InterPro" id="IPR001991">
    <property type="entry name" value="Na-dicarboxylate_symporter"/>
</dbReference>
<reference evidence="9 10" key="1">
    <citation type="submission" date="2015-11" db="EMBL/GenBank/DDBJ databases">
        <title>Genomic analysis of 38 Legionella species identifies large and diverse effector repertoires.</title>
        <authorList>
            <person name="Burstein D."/>
            <person name="Amaro F."/>
            <person name="Zusman T."/>
            <person name="Lifshitz Z."/>
            <person name="Cohen O."/>
            <person name="Gilbert J.A."/>
            <person name="Pupko T."/>
            <person name="Shuman H.A."/>
            <person name="Segal G."/>
        </authorList>
    </citation>
    <scope>NUCLEOTIDE SEQUENCE [LARGE SCALE GENOMIC DNA]</scope>
    <source>
        <strain evidence="9 10">ATCC 49508</strain>
    </source>
</reference>
<dbReference type="EMBL" id="LNZC01000002">
    <property type="protein sequence ID" value="KTD81946.1"/>
    <property type="molecule type" value="Genomic_DNA"/>
</dbReference>
<dbReference type="RefSeq" id="WP_058492008.1">
    <property type="nucleotide sequence ID" value="NZ_CBCRUR010000002.1"/>
</dbReference>
<dbReference type="PATRIC" id="fig|45076.6.peg.273"/>
<comment type="caution">
    <text evidence="9">The sequence shown here is derived from an EMBL/GenBank/DDBJ whole genome shotgun (WGS) entry which is preliminary data.</text>
</comment>